<evidence type="ECO:0000313" key="7">
    <source>
        <dbReference type="EMBL" id="SFS59341.1"/>
    </source>
</evidence>
<proteinExistence type="predicted"/>
<feature type="domain" description="Type II methyltransferase M.TaqI-like" evidence="6">
    <location>
        <begin position="333"/>
        <end position="556"/>
    </location>
</feature>
<evidence type="ECO:0000256" key="4">
    <source>
        <dbReference type="ARBA" id="ARBA00022691"/>
    </source>
</evidence>
<dbReference type="AlphaFoldDB" id="A0A1I6R3K9"/>
<dbReference type="GO" id="GO:0009007">
    <property type="term" value="F:site-specific DNA-methyltransferase (adenine-specific) activity"/>
    <property type="evidence" value="ECO:0007669"/>
    <property type="project" value="UniProtKB-EC"/>
</dbReference>
<dbReference type="GO" id="GO:0032259">
    <property type="term" value="P:methylation"/>
    <property type="evidence" value="ECO:0007669"/>
    <property type="project" value="UniProtKB-KW"/>
</dbReference>
<dbReference type="InterPro" id="IPR047939">
    <property type="entry name" value="BREX_1_PglX"/>
</dbReference>
<dbReference type="Gene3D" id="3.40.50.150">
    <property type="entry name" value="Vaccinia Virus protein VP39"/>
    <property type="match status" value="1"/>
</dbReference>
<dbReference type="InterPro" id="IPR050953">
    <property type="entry name" value="N4_N6_ade-DNA_methylase"/>
</dbReference>
<dbReference type="GO" id="GO:0003676">
    <property type="term" value="F:nucleic acid binding"/>
    <property type="evidence" value="ECO:0007669"/>
    <property type="project" value="InterPro"/>
</dbReference>
<accession>A0A1I6R3K9</accession>
<keyword evidence="2 7" id="KW-0489">Methyltransferase</keyword>
<protein>
    <recommendedName>
        <fullName evidence="1">site-specific DNA-methyltransferase (adenine-specific)</fullName>
        <ecNumber evidence="1">2.1.1.72</ecNumber>
    </recommendedName>
</protein>
<dbReference type="PROSITE" id="PS00092">
    <property type="entry name" value="N6_MTASE"/>
    <property type="match status" value="1"/>
</dbReference>
<evidence type="ECO:0000256" key="1">
    <source>
        <dbReference type="ARBA" id="ARBA00011900"/>
    </source>
</evidence>
<organism evidence="7 8">
    <name type="scientific">Marininema halotolerans</name>
    <dbReference type="NCBI Taxonomy" id="1155944"/>
    <lineage>
        <taxon>Bacteria</taxon>
        <taxon>Bacillati</taxon>
        <taxon>Bacillota</taxon>
        <taxon>Bacilli</taxon>
        <taxon>Bacillales</taxon>
        <taxon>Thermoactinomycetaceae</taxon>
        <taxon>Marininema</taxon>
    </lineage>
</organism>
<dbReference type="SUPFAM" id="SSF53335">
    <property type="entry name" value="S-adenosyl-L-methionine-dependent methyltransferases"/>
    <property type="match status" value="1"/>
</dbReference>
<evidence type="ECO:0000259" key="6">
    <source>
        <dbReference type="Pfam" id="PF07669"/>
    </source>
</evidence>
<dbReference type="EC" id="2.1.1.72" evidence="1"/>
<dbReference type="RefSeq" id="WP_091835635.1">
    <property type="nucleotide sequence ID" value="NZ_FPAA01000004.1"/>
</dbReference>
<dbReference type="EMBL" id="FPAA01000004">
    <property type="protein sequence ID" value="SFS59341.1"/>
    <property type="molecule type" value="Genomic_DNA"/>
</dbReference>
<evidence type="ECO:0000256" key="3">
    <source>
        <dbReference type="ARBA" id="ARBA00022679"/>
    </source>
</evidence>
<dbReference type="InterPro" id="IPR029063">
    <property type="entry name" value="SAM-dependent_MTases_sf"/>
</dbReference>
<dbReference type="OrthoDB" id="32195at2"/>
<keyword evidence="3" id="KW-0808">Transferase</keyword>
<sequence length="1150" mass="133752">MDKKRLMAFAIKAREDLMKQIKVKAKSYGITENGLPDIREGQDYFELNHLRYSNNERLAFNRLFAAYQEQGLEQLMDEVAYTWFNRLIAIRYMEIHHYLPSRIRVLSTTTPGKVDPDLLTDYHHAKLPIANERIHRLLERSDREGAYRALLIAQCNQLSDSLPFLFEPIADYAALLLPDQLLHTDSVIKDLIQLDESNFAEVEVIGWLYQYYNTTKKEEIGGLRSGAVKKEDLPIVTQLYTPQWIVEYMVQNSLGKIYDRLYPANMLTKGWEYYLPSEEKDPIPNINCLEDIKVFDPACGSGHILVYAFKLLCEMYDEAGYSKREIPHLILQHNLYGCDIDKRAYQLANLALYMTAQQFYPRFLRRNQMLTTHVREIVDSDRVSAEALNLIVKNEQEKDELGAVLKQFSNGKQFGSLLEPDQQIPYEVYCERVETLAGEENFLIDRQAYIAELKTDLLPILKLGKLLSDQYEVVVTNPPYHNKYNPELKSFMVKHYKMYKADLYSAFIFRCTQWTVKNGYAALMTPFTWMFISTHQALREAIITNQSISSLIQLEYSSFKDATVPICTFVVQNQDEKPVGEYIRLSEFKGDQAEKVREAVLESVSYRYQYDSKDFKDIPGSPIAYWASEQVRKIFREQKSLGEFAEPKVGLTSGDNNRFLRMWYEIYFKPIGFNNATSEEALKSRKKWFPYNKGGSFRKWFGNQDYVINWKDDGKEIRESGRAVVRNPSYYFKEGITWSFVSSANFGVRFAPIGSVFDVGGSSLFEKKDEIKVILSFLASKLSFHFLAHINPTLNFQVGNIAILPIADMRKKRAEIESFADQNIALSKNDWDSFETSWNFEQHPFLTYRDGAQNLADSYANWSTHAEAQFQQLKANEEALNRIFIQLYGLEEELTPEVRDEEVTVRRADRLRDVKSFLSYCVGLMMGRYSLDQGGLAYAGGEWQSDHYQTFHPDNDGIIPLTEVAYFEDDIITRLSHILQVLYGEQEVANHLKWLADSLGGVRKNESPGDRLRRYFFEEFFKDHCQIYKKRPIYWLANSGRKKGIRALIYLHRYTPNTLGTLRFSYVQEMQMKLANERKYIEDQLADESLTPREKRELTKRETLLFSQQDELVQYDQTLAEVVSHQVHLDLDDGVSHNYERLGAVLAPIR</sequence>
<keyword evidence="4" id="KW-0949">S-adenosyl-L-methionine</keyword>
<dbReference type="InterPro" id="IPR002052">
    <property type="entry name" value="DNA_methylase_N6_adenine_CS"/>
</dbReference>
<dbReference type="NCBIfam" id="NF033452">
    <property type="entry name" value="BREX_1_MTaseX"/>
    <property type="match status" value="1"/>
</dbReference>
<dbReference type="GO" id="GO:0006304">
    <property type="term" value="P:DNA modification"/>
    <property type="evidence" value="ECO:0007669"/>
    <property type="project" value="InterPro"/>
</dbReference>
<dbReference type="Pfam" id="PF07669">
    <property type="entry name" value="Eco57I"/>
    <property type="match status" value="1"/>
</dbReference>
<comment type="catalytic activity">
    <reaction evidence="5">
        <text>a 2'-deoxyadenosine in DNA + S-adenosyl-L-methionine = an N(6)-methyl-2'-deoxyadenosine in DNA + S-adenosyl-L-homocysteine + H(+)</text>
        <dbReference type="Rhea" id="RHEA:15197"/>
        <dbReference type="Rhea" id="RHEA-COMP:12418"/>
        <dbReference type="Rhea" id="RHEA-COMP:12419"/>
        <dbReference type="ChEBI" id="CHEBI:15378"/>
        <dbReference type="ChEBI" id="CHEBI:57856"/>
        <dbReference type="ChEBI" id="CHEBI:59789"/>
        <dbReference type="ChEBI" id="CHEBI:90615"/>
        <dbReference type="ChEBI" id="CHEBI:90616"/>
        <dbReference type="EC" id="2.1.1.72"/>
    </reaction>
</comment>
<evidence type="ECO:0000256" key="5">
    <source>
        <dbReference type="ARBA" id="ARBA00047942"/>
    </source>
</evidence>
<dbReference type="PANTHER" id="PTHR33841:SF1">
    <property type="entry name" value="DNA METHYLTRANSFERASE A"/>
    <property type="match status" value="1"/>
</dbReference>
<dbReference type="PRINTS" id="PR00507">
    <property type="entry name" value="N12N6MTFRASE"/>
</dbReference>
<keyword evidence="8" id="KW-1185">Reference proteome</keyword>
<name>A0A1I6R3K9_9BACL</name>
<gene>
    <name evidence="7" type="ORF">SAMN05444972_10491</name>
</gene>
<evidence type="ECO:0000313" key="8">
    <source>
        <dbReference type="Proteomes" id="UP000198660"/>
    </source>
</evidence>
<dbReference type="InterPro" id="IPR011639">
    <property type="entry name" value="MethylTrfase_TaqI-like_dom"/>
</dbReference>
<dbReference type="Proteomes" id="UP000198660">
    <property type="component" value="Unassembled WGS sequence"/>
</dbReference>
<reference evidence="8" key="1">
    <citation type="submission" date="2016-10" db="EMBL/GenBank/DDBJ databases">
        <authorList>
            <person name="Varghese N."/>
            <person name="Submissions S."/>
        </authorList>
    </citation>
    <scope>NUCLEOTIDE SEQUENCE [LARGE SCALE GENOMIC DNA]</scope>
    <source>
        <strain evidence="8">DSM 45789</strain>
    </source>
</reference>
<evidence type="ECO:0000256" key="2">
    <source>
        <dbReference type="ARBA" id="ARBA00022603"/>
    </source>
</evidence>
<dbReference type="PANTHER" id="PTHR33841">
    <property type="entry name" value="DNA METHYLTRANSFERASE YEEA-RELATED"/>
    <property type="match status" value="1"/>
</dbReference>